<dbReference type="EMBL" id="CAJVPZ010061702">
    <property type="protein sequence ID" value="CAG8791390.1"/>
    <property type="molecule type" value="Genomic_DNA"/>
</dbReference>
<sequence length="40" mass="4412">NKINASSKLCTSKKIKLEPKIYDLTLESDGLLDSSESNNN</sequence>
<dbReference type="Proteomes" id="UP000789396">
    <property type="component" value="Unassembled WGS sequence"/>
</dbReference>
<comment type="caution">
    <text evidence="1">The sequence shown here is derived from an EMBL/GenBank/DDBJ whole genome shotgun (WGS) entry which is preliminary data.</text>
</comment>
<gene>
    <name evidence="1" type="ORF">RFULGI_LOCUS16778</name>
</gene>
<accession>A0A9N9JRW9</accession>
<organism evidence="1 2">
    <name type="scientific">Racocetra fulgida</name>
    <dbReference type="NCBI Taxonomy" id="60492"/>
    <lineage>
        <taxon>Eukaryota</taxon>
        <taxon>Fungi</taxon>
        <taxon>Fungi incertae sedis</taxon>
        <taxon>Mucoromycota</taxon>
        <taxon>Glomeromycotina</taxon>
        <taxon>Glomeromycetes</taxon>
        <taxon>Diversisporales</taxon>
        <taxon>Gigasporaceae</taxon>
        <taxon>Racocetra</taxon>
    </lineage>
</organism>
<name>A0A9N9JRW9_9GLOM</name>
<proteinExistence type="predicted"/>
<reference evidence="1" key="1">
    <citation type="submission" date="2021-06" db="EMBL/GenBank/DDBJ databases">
        <authorList>
            <person name="Kallberg Y."/>
            <person name="Tangrot J."/>
            <person name="Rosling A."/>
        </authorList>
    </citation>
    <scope>NUCLEOTIDE SEQUENCE</scope>
    <source>
        <strain evidence="1">IN212</strain>
    </source>
</reference>
<feature type="non-terminal residue" evidence="1">
    <location>
        <position position="1"/>
    </location>
</feature>
<dbReference type="AlphaFoldDB" id="A0A9N9JRW9"/>
<protein>
    <submittedName>
        <fullName evidence="1">1162_t:CDS:1</fullName>
    </submittedName>
</protein>
<feature type="non-terminal residue" evidence="1">
    <location>
        <position position="40"/>
    </location>
</feature>
<keyword evidence="2" id="KW-1185">Reference proteome</keyword>
<evidence type="ECO:0000313" key="1">
    <source>
        <dbReference type="EMBL" id="CAG8791390.1"/>
    </source>
</evidence>
<evidence type="ECO:0000313" key="2">
    <source>
        <dbReference type="Proteomes" id="UP000789396"/>
    </source>
</evidence>